<dbReference type="Gene3D" id="3.40.50.1110">
    <property type="entry name" value="SGNH hydrolase"/>
    <property type="match status" value="1"/>
</dbReference>
<comment type="caution">
    <text evidence="4">The sequence shown here is derived from an EMBL/GenBank/DDBJ whole genome shotgun (WGS) entry which is preliminary data.</text>
</comment>
<gene>
    <name evidence="4" type="ORF">QQS21_010115</name>
</gene>
<evidence type="ECO:0000313" key="5">
    <source>
        <dbReference type="Proteomes" id="UP001251528"/>
    </source>
</evidence>
<dbReference type="InterPro" id="IPR036514">
    <property type="entry name" value="SGNH_hydro_sf"/>
</dbReference>
<keyword evidence="1" id="KW-0175">Coiled coil</keyword>
<reference evidence="4" key="1">
    <citation type="submission" date="2023-06" db="EMBL/GenBank/DDBJ databases">
        <title>Conoideocrella luteorostrata (Hypocreales: Clavicipitaceae), a potential biocontrol fungus for elongate hemlock scale in United States Christmas tree production areas.</title>
        <authorList>
            <person name="Barrett H."/>
            <person name="Lovett B."/>
            <person name="Macias A.M."/>
            <person name="Stajich J.E."/>
            <person name="Kasson M.T."/>
        </authorList>
    </citation>
    <scope>NUCLEOTIDE SEQUENCE</scope>
    <source>
        <strain evidence="4">ARSEF 14590</strain>
    </source>
</reference>
<dbReference type="EMBL" id="JASWJB010000281">
    <property type="protein sequence ID" value="KAK2592196.1"/>
    <property type="molecule type" value="Genomic_DNA"/>
</dbReference>
<evidence type="ECO:0000259" key="3">
    <source>
        <dbReference type="Pfam" id="PF13472"/>
    </source>
</evidence>
<dbReference type="PANTHER" id="PTHR37981:SF1">
    <property type="entry name" value="SGNH HYDROLASE-TYPE ESTERASE DOMAIN-CONTAINING PROTEIN"/>
    <property type="match status" value="1"/>
</dbReference>
<accession>A0AAJ0FPQ8</accession>
<dbReference type="GO" id="GO:0006629">
    <property type="term" value="P:lipid metabolic process"/>
    <property type="evidence" value="ECO:0007669"/>
    <property type="project" value="TreeGrafter"/>
</dbReference>
<dbReference type="CDD" id="cd01823">
    <property type="entry name" value="SEST_like"/>
    <property type="match status" value="1"/>
</dbReference>
<keyword evidence="2" id="KW-0732">Signal</keyword>
<evidence type="ECO:0000256" key="1">
    <source>
        <dbReference type="SAM" id="Coils"/>
    </source>
</evidence>
<proteinExistence type="predicted"/>
<evidence type="ECO:0000256" key="2">
    <source>
        <dbReference type="SAM" id="SignalP"/>
    </source>
</evidence>
<dbReference type="InterPro" id="IPR037460">
    <property type="entry name" value="SEST-like"/>
</dbReference>
<feature type="chain" id="PRO_5042590697" description="SGNH hydrolase-type esterase domain-containing protein" evidence="2">
    <location>
        <begin position="23"/>
        <end position="544"/>
    </location>
</feature>
<dbReference type="GO" id="GO:0016788">
    <property type="term" value="F:hydrolase activity, acting on ester bonds"/>
    <property type="evidence" value="ECO:0007669"/>
    <property type="project" value="InterPro"/>
</dbReference>
<organism evidence="4 5">
    <name type="scientific">Conoideocrella luteorostrata</name>
    <dbReference type="NCBI Taxonomy" id="1105319"/>
    <lineage>
        <taxon>Eukaryota</taxon>
        <taxon>Fungi</taxon>
        <taxon>Dikarya</taxon>
        <taxon>Ascomycota</taxon>
        <taxon>Pezizomycotina</taxon>
        <taxon>Sordariomycetes</taxon>
        <taxon>Hypocreomycetidae</taxon>
        <taxon>Hypocreales</taxon>
        <taxon>Clavicipitaceae</taxon>
        <taxon>Conoideocrella</taxon>
    </lineage>
</organism>
<protein>
    <recommendedName>
        <fullName evidence="3">SGNH hydrolase-type esterase domain-containing protein</fullName>
    </recommendedName>
</protein>
<sequence>MCSTSLLLLCLAFGSQFWCITAWDITPPKHLVTFGDSYAAGMGTGVAYLKPECRIGLNNYGDILDDSVGSHRIQHRECSGDTTAKLDKRIDEWETPHLYDTALITTGANDLRLGDLIQQCILADAILNNATTAQASCFKAKWTARNLFADDSENGIKKRLKNAFVKILNKSGRETFQIYVTGYPTFFNNETEHCNNLPFFNPAWGSLDLGIKTLSTELRTEMNKVVLGLNTVIKAAIDEYNSENKRELPKVHFADVDARFQGHRFCEPENKETDPKNLSTYFFLSGWPDIDHKTKEIKTTESAKTKLEKTMIQEEQERQDLAKNGKIGLPDAGKCRAELDADSDPVAVWNCSMAELVTASPDGPAAQSLKNANKALAKGDSEASDIAWWLPTSQIKTFQVRSIGMEKFSDAIALAIIQDLTRKVVVDHGPYDVKAQNCYSENKGVSASSADVIKGADLFCNEVPKKKKPVGEVSTYGYPVDKPLLSYDVWGVRGCIESSEQSTQNPTETKGGINCTNLLQNNIRNCKSQQQKGNHSTYLQSGNR</sequence>
<feature type="coiled-coil region" evidence="1">
    <location>
        <begin position="297"/>
        <end position="324"/>
    </location>
</feature>
<evidence type="ECO:0000313" key="4">
    <source>
        <dbReference type="EMBL" id="KAK2592196.1"/>
    </source>
</evidence>
<dbReference type="PANTHER" id="PTHR37981">
    <property type="entry name" value="LIPASE 2"/>
    <property type="match status" value="1"/>
</dbReference>
<name>A0AAJ0FPQ8_9HYPO</name>
<keyword evidence="5" id="KW-1185">Reference proteome</keyword>
<dbReference type="Pfam" id="PF13472">
    <property type="entry name" value="Lipase_GDSL_2"/>
    <property type="match status" value="1"/>
</dbReference>
<dbReference type="SUPFAM" id="SSF52266">
    <property type="entry name" value="SGNH hydrolase"/>
    <property type="match status" value="1"/>
</dbReference>
<dbReference type="AlphaFoldDB" id="A0AAJ0FPQ8"/>
<feature type="signal peptide" evidence="2">
    <location>
        <begin position="1"/>
        <end position="22"/>
    </location>
</feature>
<dbReference type="InterPro" id="IPR013830">
    <property type="entry name" value="SGNH_hydro"/>
</dbReference>
<dbReference type="Proteomes" id="UP001251528">
    <property type="component" value="Unassembled WGS sequence"/>
</dbReference>
<feature type="domain" description="SGNH hydrolase-type esterase" evidence="3">
    <location>
        <begin position="34"/>
        <end position="138"/>
    </location>
</feature>